<evidence type="ECO:0000256" key="1">
    <source>
        <dbReference type="ARBA" id="ARBA00022598"/>
    </source>
</evidence>
<keyword evidence="7" id="KW-1185">Reference proteome</keyword>
<dbReference type="Proteomes" id="UP000288096">
    <property type="component" value="Unassembled WGS sequence"/>
</dbReference>
<reference evidence="7" key="2">
    <citation type="submission" date="2019-01" db="EMBL/GenBank/DDBJ databases">
        <title>Genome sequence of Desulfonema ishimotonii strain Tokyo 01.</title>
        <authorList>
            <person name="Fukui M."/>
        </authorList>
    </citation>
    <scope>NUCLEOTIDE SEQUENCE [LARGE SCALE GENOMIC DNA]</scope>
    <source>
        <strain evidence="7">Tokyo 01</strain>
    </source>
</reference>
<keyword evidence="1 6" id="KW-0436">Ligase</keyword>
<protein>
    <submittedName>
        <fullName evidence="6">Carboxylate--amine ligase</fullName>
    </submittedName>
</protein>
<dbReference type="GO" id="GO:0016874">
    <property type="term" value="F:ligase activity"/>
    <property type="evidence" value="ECO:0007669"/>
    <property type="project" value="UniProtKB-KW"/>
</dbReference>
<keyword evidence="3 4" id="KW-0067">ATP-binding</keyword>
<dbReference type="PANTHER" id="PTHR43585:SF2">
    <property type="entry name" value="ATP-GRASP ENZYME FSQD"/>
    <property type="match status" value="1"/>
</dbReference>
<dbReference type="InterPro" id="IPR011761">
    <property type="entry name" value="ATP-grasp"/>
</dbReference>
<dbReference type="PANTHER" id="PTHR43585">
    <property type="entry name" value="FUMIPYRROLE BIOSYNTHESIS PROTEIN C"/>
    <property type="match status" value="1"/>
</dbReference>
<dbReference type="InterPro" id="IPR013815">
    <property type="entry name" value="ATP_grasp_subdomain_1"/>
</dbReference>
<dbReference type="PROSITE" id="PS50975">
    <property type="entry name" value="ATP_GRASP"/>
    <property type="match status" value="1"/>
</dbReference>
<evidence type="ECO:0000313" key="7">
    <source>
        <dbReference type="Proteomes" id="UP000288096"/>
    </source>
</evidence>
<dbReference type="InterPro" id="IPR052032">
    <property type="entry name" value="ATP-dep_AA_Ligase"/>
</dbReference>
<accession>A0A401FW95</accession>
<organism evidence="6 7">
    <name type="scientific">Desulfonema ishimotonii</name>
    <dbReference type="NCBI Taxonomy" id="45657"/>
    <lineage>
        <taxon>Bacteria</taxon>
        <taxon>Pseudomonadati</taxon>
        <taxon>Thermodesulfobacteriota</taxon>
        <taxon>Desulfobacteria</taxon>
        <taxon>Desulfobacterales</taxon>
        <taxon>Desulfococcaceae</taxon>
        <taxon>Desulfonema</taxon>
    </lineage>
</organism>
<feature type="domain" description="ATP-grasp" evidence="5">
    <location>
        <begin position="117"/>
        <end position="306"/>
    </location>
</feature>
<evidence type="ECO:0000259" key="5">
    <source>
        <dbReference type="PROSITE" id="PS50975"/>
    </source>
</evidence>
<comment type="caution">
    <text evidence="6">The sequence shown here is derived from an EMBL/GenBank/DDBJ whole genome shotgun (WGS) entry which is preliminary data.</text>
</comment>
<reference evidence="7" key="1">
    <citation type="submission" date="2017-11" db="EMBL/GenBank/DDBJ databases">
        <authorList>
            <person name="Watanabe M."/>
            <person name="Kojima H."/>
        </authorList>
    </citation>
    <scope>NUCLEOTIDE SEQUENCE [LARGE SCALE GENOMIC DNA]</scope>
    <source>
        <strain evidence="7">Tokyo 01</strain>
    </source>
</reference>
<dbReference type="SUPFAM" id="SSF56059">
    <property type="entry name" value="Glutathione synthetase ATP-binding domain-like"/>
    <property type="match status" value="1"/>
</dbReference>
<dbReference type="Gene3D" id="3.30.1490.20">
    <property type="entry name" value="ATP-grasp fold, A domain"/>
    <property type="match status" value="1"/>
</dbReference>
<dbReference type="GO" id="GO:0046872">
    <property type="term" value="F:metal ion binding"/>
    <property type="evidence" value="ECO:0007669"/>
    <property type="project" value="InterPro"/>
</dbReference>
<gene>
    <name evidence="6" type="ORF">DENIS_2222</name>
</gene>
<evidence type="ECO:0000313" key="6">
    <source>
        <dbReference type="EMBL" id="GBC61262.1"/>
    </source>
</evidence>
<dbReference type="Gene3D" id="3.30.470.20">
    <property type="entry name" value="ATP-grasp fold, B domain"/>
    <property type="match status" value="1"/>
</dbReference>
<dbReference type="GO" id="GO:0005524">
    <property type="term" value="F:ATP binding"/>
    <property type="evidence" value="ECO:0007669"/>
    <property type="project" value="UniProtKB-UniRule"/>
</dbReference>
<keyword evidence="2 4" id="KW-0547">Nucleotide-binding</keyword>
<dbReference type="AlphaFoldDB" id="A0A401FW95"/>
<dbReference type="EMBL" id="BEXT01000001">
    <property type="protein sequence ID" value="GBC61262.1"/>
    <property type="molecule type" value="Genomic_DNA"/>
</dbReference>
<dbReference type="Gene3D" id="3.40.50.20">
    <property type="match status" value="1"/>
</dbReference>
<dbReference type="Pfam" id="PF13535">
    <property type="entry name" value="ATP-grasp_4"/>
    <property type="match status" value="1"/>
</dbReference>
<dbReference type="OrthoDB" id="24041at2"/>
<proteinExistence type="predicted"/>
<name>A0A401FW95_9BACT</name>
<evidence type="ECO:0000256" key="4">
    <source>
        <dbReference type="PROSITE-ProRule" id="PRU00409"/>
    </source>
</evidence>
<evidence type="ECO:0000256" key="3">
    <source>
        <dbReference type="ARBA" id="ARBA00022840"/>
    </source>
</evidence>
<sequence>MNIIYLSPQIPPNYYLFSVRLREMGANVLGIADAPYDRLAPDLREALTEYYRVDDMNDYDQLLRACGYFTHAFGRIDRIESHSEYWLEAEARLRTDFNVAGIKLHQLARITQKSEMKKLFRNAGVQVARGRLFKNEESAGSLVLETGYPLVFKPNRGFGAAGALRIDDDAGLEALLADVPPIRYFMEEFIRGQLCSFDGLTDRDGNVVFYTAHVFSQGIMETVNEDLDLFYYSLRKIPADLEEAGFNTVRAFDIREKFFHIEFFRTPDDRLVGLEVNARPPGGLTTDMFNYANNIDVYRGWAGILVNNRFGETYTRPYHCGYIGRKLNKSYLHSHRDIMRKYGYLIVQHGPVESPFSAAIGNYAYIANAQRVEEMEAVARFIQETDTARESA</sequence>
<evidence type="ECO:0000256" key="2">
    <source>
        <dbReference type="ARBA" id="ARBA00022741"/>
    </source>
</evidence>
<dbReference type="RefSeq" id="WP_124328571.1">
    <property type="nucleotide sequence ID" value="NZ_BEXT01000001.1"/>
</dbReference>